<protein>
    <submittedName>
        <fullName evidence="2">Uncharacterized protein</fullName>
    </submittedName>
</protein>
<dbReference type="AlphaFoldDB" id="A0A9P1V092"/>
<dbReference type="EMBL" id="CPZF01000001">
    <property type="protein sequence ID" value="CNF12133.1"/>
    <property type="molecule type" value="Genomic_DNA"/>
</dbReference>
<sequence length="268" mass="30356">MKLFECFGHVAPPMGGSMLSDFEQEELSSRLHVTAEALGHEIKSSLVMLMVDDLSDYPYDEICKALARVRKEHVGKLTLKAIIDRIQKPETRPAANEAWALSLPAQDESNTVVWTDEMLQAWAVALPVLESGDKVGARMAFIQTYERLVTIAEAENKSPCWRVSQGWDTEKRVQAITTAQNAGLLPAPIANKYLPSPNVSNVQPSKNGQARVQSYVSALLADIQQSREQREREHQERLARERSERQERLKLFEQQRKILESRFSSQQQ</sequence>
<name>A0A9P1V092_YEREN</name>
<organism evidence="2 3">
    <name type="scientific">Yersinia enterocolitica</name>
    <dbReference type="NCBI Taxonomy" id="630"/>
    <lineage>
        <taxon>Bacteria</taxon>
        <taxon>Pseudomonadati</taxon>
        <taxon>Pseudomonadota</taxon>
        <taxon>Gammaproteobacteria</taxon>
        <taxon>Enterobacterales</taxon>
        <taxon>Yersiniaceae</taxon>
        <taxon>Yersinia</taxon>
    </lineage>
</organism>
<evidence type="ECO:0000313" key="3">
    <source>
        <dbReference type="Proteomes" id="UP000041356"/>
    </source>
</evidence>
<evidence type="ECO:0000256" key="1">
    <source>
        <dbReference type="SAM" id="MobiDB-lite"/>
    </source>
</evidence>
<evidence type="ECO:0000313" key="2">
    <source>
        <dbReference type="EMBL" id="CNF12133.1"/>
    </source>
</evidence>
<comment type="caution">
    <text evidence="2">The sequence shown here is derived from an EMBL/GenBank/DDBJ whole genome shotgun (WGS) entry which is preliminary data.</text>
</comment>
<dbReference type="Proteomes" id="UP000041356">
    <property type="component" value="Unassembled WGS sequence"/>
</dbReference>
<accession>A0A9P1V092</accession>
<proteinExistence type="predicted"/>
<reference evidence="2 3" key="1">
    <citation type="submission" date="2015-03" db="EMBL/GenBank/DDBJ databases">
        <authorList>
            <consortium name="Pathogen Informatics"/>
            <person name="Murphy D."/>
        </authorList>
    </citation>
    <scope>NUCLEOTIDE SEQUENCE [LARGE SCALE GENOMIC DNA]</scope>
    <source>
        <strain evidence="2 3">IP27818</strain>
    </source>
</reference>
<feature type="region of interest" description="Disordered" evidence="1">
    <location>
        <begin position="226"/>
        <end position="246"/>
    </location>
</feature>
<gene>
    <name evidence="2" type="ORF">ERS137939_00796</name>
</gene>